<dbReference type="EMBL" id="BGPR01135869">
    <property type="protein sequence ID" value="GBN56615.1"/>
    <property type="molecule type" value="Genomic_DNA"/>
</dbReference>
<sequence length="591" mass="68272">MSFLTKEIKKNDFVLYAANGTRIATFGTKLLSLDLRLRRTLQWPFIVADVTKPIIGADFLQHFGLLIDLKKRCLINPLTNFTARGKSTVSDIPVVKTIVGNSEYSELLRKFKEITQLNSSPKDTIKHDTVHYIPTVGPPVSARARRLNPAQLKIAKQEFKYMLEKGICTLSKSNWASPLHMVPKGASDWRPTGDYRALNRITIPDKYPIPHIQDCMYVLNGKKVFSKIDLVRAYHQIPVHPPDIPKTAVITPFELFEFPFLNFGLCSAAQTFQRFINEILRGFDYCVPYLDDILIASENQIEHKRHWEEIFTKFRKYGIVINESKCEFGKETIDFLGHTINSNGCTPRRDKVRAILEYNKPATISGLRRFLGMVNYYHRFIPNIATILSSLNQLLVGAEKRVEREIQWNIETEKRFQDIRDAMAKQHFCIILLWIQNWRWLQIAKLSPTQCKYSTYDRELLAAYSAIQHFKHLLEARVFTLYVVHKPLIFAFTQKQEKTTPRRLRQLDVISQFTTDIKYLPGKGNVVADMLSRICETKFSSLSDLELWANLQETDEELRSILEGNVKFSGNLVKVQMPDVARSLYADNSTE</sequence>
<evidence type="ECO:0000256" key="4">
    <source>
        <dbReference type="ARBA" id="ARBA00022759"/>
    </source>
</evidence>
<evidence type="ECO:0000313" key="10">
    <source>
        <dbReference type="Proteomes" id="UP000499080"/>
    </source>
</evidence>
<dbReference type="EMBL" id="BGPR01135857">
    <property type="protein sequence ID" value="GBN56587.1"/>
    <property type="molecule type" value="Genomic_DNA"/>
</dbReference>
<dbReference type="Proteomes" id="UP000499080">
    <property type="component" value="Unassembled WGS sequence"/>
</dbReference>
<proteinExistence type="predicted"/>
<keyword evidence="6" id="KW-0695">RNA-directed DNA polymerase</keyword>
<dbReference type="GO" id="GO:0004519">
    <property type="term" value="F:endonuclease activity"/>
    <property type="evidence" value="ECO:0007669"/>
    <property type="project" value="UniProtKB-KW"/>
</dbReference>
<organism evidence="9 10">
    <name type="scientific">Araneus ventricosus</name>
    <name type="common">Orbweaver spider</name>
    <name type="synonym">Epeira ventricosa</name>
    <dbReference type="NCBI Taxonomy" id="182803"/>
    <lineage>
        <taxon>Eukaryota</taxon>
        <taxon>Metazoa</taxon>
        <taxon>Ecdysozoa</taxon>
        <taxon>Arthropoda</taxon>
        <taxon>Chelicerata</taxon>
        <taxon>Arachnida</taxon>
        <taxon>Araneae</taxon>
        <taxon>Araneomorphae</taxon>
        <taxon>Entelegynae</taxon>
        <taxon>Araneoidea</taxon>
        <taxon>Araneidae</taxon>
        <taxon>Araneus</taxon>
    </lineage>
</organism>
<evidence type="ECO:0000256" key="3">
    <source>
        <dbReference type="ARBA" id="ARBA00022722"/>
    </source>
</evidence>
<dbReference type="AlphaFoldDB" id="A0A4Y2PXI9"/>
<dbReference type="CDD" id="cd01647">
    <property type="entry name" value="RT_LTR"/>
    <property type="match status" value="1"/>
</dbReference>
<dbReference type="InterPro" id="IPR041373">
    <property type="entry name" value="RT_RNaseH"/>
</dbReference>
<dbReference type="Pfam" id="PF00078">
    <property type="entry name" value="RVT_1"/>
    <property type="match status" value="1"/>
</dbReference>
<keyword evidence="5" id="KW-0378">Hydrolase</keyword>
<feature type="domain" description="Reverse transcriptase" evidence="7">
    <location>
        <begin position="163"/>
        <end position="340"/>
    </location>
</feature>
<dbReference type="Gene3D" id="3.10.10.10">
    <property type="entry name" value="HIV Type 1 Reverse Transcriptase, subunit A, domain 1"/>
    <property type="match status" value="1"/>
</dbReference>
<dbReference type="PANTHER" id="PTHR37984">
    <property type="entry name" value="PROTEIN CBG26694"/>
    <property type="match status" value="1"/>
</dbReference>
<dbReference type="Gene3D" id="3.30.70.270">
    <property type="match status" value="2"/>
</dbReference>
<evidence type="ECO:0000313" key="8">
    <source>
        <dbReference type="EMBL" id="GBN56587.1"/>
    </source>
</evidence>
<evidence type="ECO:0000256" key="2">
    <source>
        <dbReference type="ARBA" id="ARBA00022695"/>
    </source>
</evidence>
<dbReference type="Pfam" id="PF17917">
    <property type="entry name" value="RT_RNaseH"/>
    <property type="match status" value="1"/>
</dbReference>
<dbReference type="GO" id="GO:0003964">
    <property type="term" value="F:RNA-directed DNA polymerase activity"/>
    <property type="evidence" value="ECO:0007669"/>
    <property type="project" value="UniProtKB-KW"/>
</dbReference>
<accession>A0A4Y2PXI9</accession>
<evidence type="ECO:0000256" key="6">
    <source>
        <dbReference type="ARBA" id="ARBA00022918"/>
    </source>
</evidence>
<evidence type="ECO:0000313" key="9">
    <source>
        <dbReference type="EMBL" id="GBN56615.1"/>
    </source>
</evidence>
<keyword evidence="1" id="KW-0808">Transferase</keyword>
<dbReference type="SUPFAM" id="SSF56672">
    <property type="entry name" value="DNA/RNA polymerases"/>
    <property type="match status" value="1"/>
</dbReference>
<comment type="caution">
    <text evidence="9">The sequence shown here is derived from an EMBL/GenBank/DDBJ whole genome shotgun (WGS) entry which is preliminary data.</text>
</comment>
<protein>
    <submittedName>
        <fullName evidence="9">Transposon Ty3-G Gag-Pol polyprotein</fullName>
    </submittedName>
</protein>
<dbReference type="PANTHER" id="PTHR37984:SF5">
    <property type="entry name" value="PROTEIN NYNRIN-LIKE"/>
    <property type="match status" value="1"/>
</dbReference>
<dbReference type="InterPro" id="IPR000477">
    <property type="entry name" value="RT_dom"/>
</dbReference>
<evidence type="ECO:0000259" key="7">
    <source>
        <dbReference type="PROSITE" id="PS50878"/>
    </source>
</evidence>
<name>A0A4Y2PXI9_ARAVE</name>
<gene>
    <name evidence="9" type="primary">TY3B-G_541</name>
    <name evidence="8" type="synonym">TY3B-G_614</name>
    <name evidence="9" type="ORF">AVEN_94664_1</name>
    <name evidence="8" type="ORF">AVEN_98830_1</name>
</gene>
<evidence type="ECO:0000256" key="1">
    <source>
        <dbReference type="ARBA" id="ARBA00022679"/>
    </source>
</evidence>
<dbReference type="InterPro" id="IPR043502">
    <property type="entry name" value="DNA/RNA_pol_sf"/>
</dbReference>
<keyword evidence="10" id="KW-1185">Reference proteome</keyword>
<dbReference type="InterPro" id="IPR050951">
    <property type="entry name" value="Retrovirus_Pol_polyprotein"/>
</dbReference>
<evidence type="ECO:0000256" key="5">
    <source>
        <dbReference type="ARBA" id="ARBA00022801"/>
    </source>
</evidence>
<dbReference type="PROSITE" id="PS50878">
    <property type="entry name" value="RT_POL"/>
    <property type="match status" value="1"/>
</dbReference>
<dbReference type="GO" id="GO:0016787">
    <property type="term" value="F:hydrolase activity"/>
    <property type="evidence" value="ECO:0007669"/>
    <property type="project" value="UniProtKB-KW"/>
</dbReference>
<dbReference type="OrthoDB" id="6508513at2759"/>
<keyword evidence="3" id="KW-0540">Nuclease</keyword>
<dbReference type="CDD" id="cd09274">
    <property type="entry name" value="RNase_HI_RT_Ty3"/>
    <property type="match status" value="1"/>
</dbReference>
<dbReference type="InterPro" id="IPR043128">
    <property type="entry name" value="Rev_trsase/Diguanyl_cyclase"/>
</dbReference>
<keyword evidence="2" id="KW-0548">Nucleotidyltransferase</keyword>
<keyword evidence="4" id="KW-0255">Endonuclease</keyword>
<reference evidence="9 10" key="1">
    <citation type="journal article" date="2019" name="Sci. Rep.">
        <title>Orb-weaving spider Araneus ventricosus genome elucidates the spidroin gene catalogue.</title>
        <authorList>
            <person name="Kono N."/>
            <person name="Nakamura H."/>
            <person name="Ohtoshi R."/>
            <person name="Moran D.A.P."/>
            <person name="Shinohara A."/>
            <person name="Yoshida Y."/>
            <person name="Fujiwara M."/>
            <person name="Mori M."/>
            <person name="Tomita M."/>
            <person name="Arakawa K."/>
        </authorList>
    </citation>
    <scope>NUCLEOTIDE SEQUENCE [LARGE SCALE GENOMIC DNA]</scope>
</reference>